<comment type="caution">
    <text evidence="4">The sequence shown here is derived from an EMBL/GenBank/DDBJ whole genome shotgun (WGS) entry which is preliminary data.</text>
</comment>
<reference evidence="4 5" key="1">
    <citation type="submission" date="2019-03" db="EMBL/GenBank/DDBJ databases">
        <title>Genomics of glacier-inhabiting Cryobacterium strains.</title>
        <authorList>
            <person name="Liu Q."/>
            <person name="Xin Y.-H."/>
        </authorList>
    </citation>
    <scope>NUCLEOTIDE SEQUENCE [LARGE SCALE GENOMIC DNA]</scope>
    <source>
        <strain evidence="4 5">Hz16</strain>
    </source>
</reference>
<dbReference type="PANTHER" id="PTHR44591">
    <property type="entry name" value="STRESS RESPONSE REGULATOR PROTEIN 1"/>
    <property type="match status" value="1"/>
</dbReference>
<evidence type="ECO:0000256" key="1">
    <source>
        <dbReference type="ARBA" id="ARBA00022553"/>
    </source>
</evidence>
<feature type="domain" description="Response regulatory" evidence="3">
    <location>
        <begin position="180"/>
        <end position="300"/>
    </location>
</feature>
<dbReference type="InterPro" id="IPR011006">
    <property type="entry name" value="CheY-like_superfamily"/>
</dbReference>
<dbReference type="InterPro" id="IPR001789">
    <property type="entry name" value="Sig_transdc_resp-reg_receiver"/>
</dbReference>
<dbReference type="SMART" id="SM00448">
    <property type="entry name" value="REC"/>
    <property type="match status" value="2"/>
</dbReference>
<comment type="caution">
    <text evidence="2">Lacks conserved residue(s) required for the propagation of feature annotation.</text>
</comment>
<evidence type="ECO:0000259" key="3">
    <source>
        <dbReference type="PROSITE" id="PS50110"/>
    </source>
</evidence>
<sequence length="301" mass="31890">MRPCTPVSRTTAPSENCMNSFCPSDNGGTGGDAAFADAPPSVAEAAVSSNTADSHATALVVEEDPASAALLRLFLETEGFRVLTVASGEEALDIARRVPLSLITLDVHLPGMDGWKFLLQLQDSLGLTSIPVIVIAGLTDMGMALRRGAAAVLEKPLQQAELQSSLILLGLRPDRPRTRTILIVDEDDETVNQVTAYLHESAFHVESAATGAAGIADAVALAPDLILVNPMMEQLGGLKMLRALQDHASTQHIPVLVLAPVALTNEEQDKIDSDPEQPVVAMNEPDVNVETLLAKIQRALE</sequence>
<keyword evidence="1 2" id="KW-0597">Phosphoprotein</keyword>
<dbReference type="AlphaFoldDB" id="A0A4R9ARW4"/>
<dbReference type="EMBL" id="SOHL01000025">
    <property type="protein sequence ID" value="TFD68659.1"/>
    <property type="molecule type" value="Genomic_DNA"/>
</dbReference>
<dbReference type="CDD" id="cd00156">
    <property type="entry name" value="REC"/>
    <property type="match status" value="1"/>
</dbReference>
<evidence type="ECO:0000313" key="5">
    <source>
        <dbReference type="Proteomes" id="UP000297983"/>
    </source>
</evidence>
<dbReference type="Gene3D" id="3.40.50.2300">
    <property type="match status" value="2"/>
</dbReference>
<dbReference type="SUPFAM" id="SSF52172">
    <property type="entry name" value="CheY-like"/>
    <property type="match status" value="2"/>
</dbReference>
<dbReference type="InterPro" id="IPR050595">
    <property type="entry name" value="Bact_response_regulator"/>
</dbReference>
<accession>A0A4R9ARW4</accession>
<name>A0A4R9ARW4_9MICO</name>
<dbReference type="GO" id="GO:0000160">
    <property type="term" value="P:phosphorelay signal transduction system"/>
    <property type="evidence" value="ECO:0007669"/>
    <property type="project" value="InterPro"/>
</dbReference>
<gene>
    <name evidence="4" type="ORF">E3T50_13015</name>
</gene>
<protein>
    <submittedName>
        <fullName evidence="4">Response regulator</fullName>
    </submittedName>
</protein>
<proteinExistence type="predicted"/>
<dbReference type="PROSITE" id="PS50110">
    <property type="entry name" value="RESPONSE_REGULATORY"/>
    <property type="match status" value="2"/>
</dbReference>
<dbReference type="PANTHER" id="PTHR44591:SF3">
    <property type="entry name" value="RESPONSE REGULATORY DOMAIN-CONTAINING PROTEIN"/>
    <property type="match status" value="1"/>
</dbReference>
<dbReference type="Pfam" id="PF00072">
    <property type="entry name" value="Response_reg"/>
    <property type="match status" value="2"/>
</dbReference>
<feature type="domain" description="Response regulatory" evidence="3">
    <location>
        <begin position="57"/>
        <end position="170"/>
    </location>
</feature>
<organism evidence="4 5">
    <name type="scientific">Cryobacterium gelidum</name>
    <dbReference type="NCBI Taxonomy" id="1259164"/>
    <lineage>
        <taxon>Bacteria</taxon>
        <taxon>Bacillati</taxon>
        <taxon>Actinomycetota</taxon>
        <taxon>Actinomycetes</taxon>
        <taxon>Micrococcales</taxon>
        <taxon>Microbacteriaceae</taxon>
        <taxon>Cryobacterium</taxon>
    </lineage>
</organism>
<evidence type="ECO:0000256" key="2">
    <source>
        <dbReference type="PROSITE-ProRule" id="PRU00169"/>
    </source>
</evidence>
<keyword evidence="5" id="KW-1185">Reference proteome</keyword>
<feature type="modified residue" description="4-aspartylphosphate" evidence="2">
    <location>
        <position position="106"/>
    </location>
</feature>
<dbReference type="Proteomes" id="UP000297983">
    <property type="component" value="Unassembled WGS sequence"/>
</dbReference>
<evidence type="ECO:0000313" key="4">
    <source>
        <dbReference type="EMBL" id="TFD68659.1"/>
    </source>
</evidence>